<dbReference type="AlphaFoldDB" id="A0AA38CQQ3"/>
<dbReference type="EMBL" id="JAHRHJ020000008">
    <property type="protein sequence ID" value="KAH9304127.1"/>
    <property type="molecule type" value="Genomic_DNA"/>
</dbReference>
<feature type="non-terminal residue" evidence="2">
    <location>
        <position position="1"/>
    </location>
</feature>
<dbReference type="Proteomes" id="UP000824469">
    <property type="component" value="Unassembled WGS sequence"/>
</dbReference>
<sequence>QFGDICPGQPGQKYARDAWDAKRRRSRKQGQGSPNQPMRENVSQEFHGTVGKKLRGGREKPKRLKTKKKSQ</sequence>
<reference evidence="2 3" key="1">
    <citation type="journal article" date="2021" name="Nat. Plants">
        <title>The Taxus genome provides insights into paclitaxel biosynthesis.</title>
        <authorList>
            <person name="Xiong X."/>
            <person name="Gou J."/>
            <person name="Liao Q."/>
            <person name="Li Y."/>
            <person name="Zhou Q."/>
            <person name="Bi G."/>
            <person name="Li C."/>
            <person name="Du R."/>
            <person name="Wang X."/>
            <person name="Sun T."/>
            <person name="Guo L."/>
            <person name="Liang H."/>
            <person name="Lu P."/>
            <person name="Wu Y."/>
            <person name="Zhang Z."/>
            <person name="Ro D.K."/>
            <person name="Shang Y."/>
            <person name="Huang S."/>
            <person name="Yan J."/>
        </authorList>
    </citation>
    <scope>NUCLEOTIDE SEQUENCE [LARGE SCALE GENOMIC DNA]</scope>
    <source>
        <strain evidence="2">Ta-2019</strain>
    </source>
</reference>
<feature type="compositionally biased region" description="Polar residues" evidence="1">
    <location>
        <begin position="29"/>
        <end position="46"/>
    </location>
</feature>
<proteinExistence type="predicted"/>
<feature type="compositionally biased region" description="Basic residues" evidence="1">
    <location>
        <begin position="50"/>
        <end position="71"/>
    </location>
</feature>
<evidence type="ECO:0000313" key="2">
    <source>
        <dbReference type="EMBL" id="KAH9304127.1"/>
    </source>
</evidence>
<feature type="region of interest" description="Disordered" evidence="1">
    <location>
        <begin position="1"/>
        <end position="71"/>
    </location>
</feature>
<protein>
    <submittedName>
        <fullName evidence="2">Uncharacterized protein</fullName>
    </submittedName>
</protein>
<feature type="non-terminal residue" evidence="2">
    <location>
        <position position="71"/>
    </location>
</feature>
<evidence type="ECO:0000256" key="1">
    <source>
        <dbReference type="SAM" id="MobiDB-lite"/>
    </source>
</evidence>
<comment type="caution">
    <text evidence="2">The sequence shown here is derived from an EMBL/GenBank/DDBJ whole genome shotgun (WGS) entry which is preliminary data.</text>
</comment>
<organism evidence="2 3">
    <name type="scientific">Taxus chinensis</name>
    <name type="common">Chinese yew</name>
    <name type="synonym">Taxus wallichiana var. chinensis</name>
    <dbReference type="NCBI Taxonomy" id="29808"/>
    <lineage>
        <taxon>Eukaryota</taxon>
        <taxon>Viridiplantae</taxon>
        <taxon>Streptophyta</taxon>
        <taxon>Embryophyta</taxon>
        <taxon>Tracheophyta</taxon>
        <taxon>Spermatophyta</taxon>
        <taxon>Pinopsida</taxon>
        <taxon>Pinidae</taxon>
        <taxon>Conifers II</taxon>
        <taxon>Cupressales</taxon>
        <taxon>Taxaceae</taxon>
        <taxon>Taxus</taxon>
    </lineage>
</organism>
<name>A0AA38CQQ3_TAXCH</name>
<gene>
    <name evidence="2" type="ORF">KI387_008531</name>
</gene>
<evidence type="ECO:0000313" key="3">
    <source>
        <dbReference type="Proteomes" id="UP000824469"/>
    </source>
</evidence>
<accession>A0AA38CQQ3</accession>
<keyword evidence="3" id="KW-1185">Reference proteome</keyword>